<dbReference type="InterPro" id="IPR050308">
    <property type="entry name" value="MukB/SMC"/>
</dbReference>
<evidence type="ECO:0000313" key="4">
    <source>
        <dbReference type="EMBL" id="SVC28314.1"/>
    </source>
</evidence>
<dbReference type="Pfam" id="PF02463">
    <property type="entry name" value="SMC_N"/>
    <property type="match status" value="1"/>
</dbReference>
<evidence type="ECO:0000256" key="1">
    <source>
        <dbReference type="ARBA" id="ARBA00022490"/>
    </source>
</evidence>
<accession>A0A382KU54</accession>
<keyword evidence="2" id="KW-0238">DNA-binding</keyword>
<evidence type="ECO:0000259" key="3">
    <source>
        <dbReference type="Pfam" id="PF02463"/>
    </source>
</evidence>
<dbReference type="EMBL" id="UINC01083018">
    <property type="protein sequence ID" value="SVC28314.1"/>
    <property type="molecule type" value="Genomic_DNA"/>
</dbReference>
<name>A0A382KU54_9ZZZZ</name>
<dbReference type="AlphaFoldDB" id="A0A382KU54"/>
<dbReference type="PANTHER" id="PTHR42963:SF1">
    <property type="entry name" value="DUF4476 DOMAIN-CONTAINING PROTEIN"/>
    <property type="match status" value="1"/>
</dbReference>
<dbReference type="PANTHER" id="PTHR42963">
    <property type="entry name" value="CHROMOSOME PARTITION PROTEIN MUKB"/>
    <property type="match status" value="1"/>
</dbReference>
<dbReference type="GO" id="GO:0003677">
    <property type="term" value="F:DNA binding"/>
    <property type="evidence" value="ECO:0007669"/>
    <property type="project" value="UniProtKB-KW"/>
</dbReference>
<feature type="non-terminal residue" evidence="4">
    <location>
        <position position="383"/>
    </location>
</feature>
<sequence>MYISKLHIQGFKSFLNKTDFSFGEGITAVVGPNGCGKSNIVDAIRWILGEQKISVLRSTKKEDVIFNGSKNRKPLSFCEASMLIHNNRDILPIEYNDVEIARRLYRSGESEFYINKTQCRMKDIHNLFVDTGMSSNAYSVIELKMVDSILSHNADDRRHMFEEAASINHYKQQRQAAMRKMDATCSDMERVNDIIIEVKNTVSNLSLQMKRYERHSKLTAELKEMEIQTSQGEIQLILRKQAPIEIKLSEIKGQHSSLSGQMNLDETLVDEVEKRFQDQKKQFNICQAEQSKLENKITNLNSKRLVWSEKISGNDNQKLHFKDELDHCAENITVAKKKIEELNQLKEGLGPDLVGRKKKFKKTESNYLQVAKKYENLQIDQQD</sequence>
<dbReference type="SUPFAM" id="SSF52540">
    <property type="entry name" value="P-loop containing nucleoside triphosphate hydrolases"/>
    <property type="match status" value="1"/>
</dbReference>
<gene>
    <name evidence="4" type="ORF">METZ01_LOCUS281168</name>
</gene>
<feature type="domain" description="RecF/RecN/SMC N-terminal" evidence="3">
    <location>
        <begin position="2"/>
        <end position="140"/>
    </location>
</feature>
<dbReference type="InterPro" id="IPR003395">
    <property type="entry name" value="RecF/RecN/SMC_N"/>
</dbReference>
<protein>
    <recommendedName>
        <fullName evidence="3">RecF/RecN/SMC N-terminal domain-containing protein</fullName>
    </recommendedName>
</protein>
<reference evidence="4" key="1">
    <citation type="submission" date="2018-05" db="EMBL/GenBank/DDBJ databases">
        <authorList>
            <person name="Lanie J.A."/>
            <person name="Ng W.-L."/>
            <person name="Kazmierczak K.M."/>
            <person name="Andrzejewski T.M."/>
            <person name="Davidsen T.M."/>
            <person name="Wayne K.J."/>
            <person name="Tettelin H."/>
            <person name="Glass J.I."/>
            <person name="Rusch D."/>
            <person name="Podicherti R."/>
            <person name="Tsui H.-C.T."/>
            <person name="Winkler M.E."/>
        </authorList>
    </citation>
    <scope>NUCLEOTIDE SEQUENCE</scope>
</reference>
<dbReference type="GO" id="GO:0005737">
    <property type="term" value="C:cytoplasm"/>
    <property type="evidence" value="ECO:0007669"/>
    <property type="project" value="TreeGrafter"/>
</dbReference>
<proteinExistence type="predicted"/>
<dbReference type="InterPro" id="IPR027417">
    <property type="entry name" value="P-loop_NTPase"/>
</dbReference>
<organism evidence="4">
    <name type="scientific">marine metagenome</name>
    <dbReference type="NCBI Taxonomy" id="408172"/>
    <lineage>
        <taxon>unclassified sequences</taxon>
        <taxon>metagenomes</taxon>
        <taxon>ecological metagenomes</taxon>
    </lineage>
</organism>
<dbReference type="Gene3D" id="3.40.50.300">
    <property type="entry name" value="P-loop containing nucleotide triphosphate hydrolases"/>
    <property type="match status" value="1"/>
</dbReference>
<keyword evidence="1" id="KW-0963">Cytoplasm</keyword>
<evidence type="ECO:0000256" key="2">
    <source>
        <dbReference type="ARBA" id="ARBA00023125"/>
    </source>
</evidence>